<protein>
    <submittedName>
        <fullName evidence="9">ABC transporter permease</fullName>
    </submittedName>
</protein>
<feature type="transmembrane region" description="Helical" evidence="7">
    <location>
        <begin position="133"/>
        <end position="155"/>
    </location>
</feature>
<sequence length="333" mass="36220">MLRTIGKRILLVIPTLFGLTILLFAWVRALPGGPAAALLGERATPEAIERINAAYGFDRPIVVQYFTWLGRLIQGDFGASISSRRPVLEEFANRFPATVELSIAALLIAVAIGIPIGYWAAKHYGKAADHVSVAASLVGITIPVFFLAYILKYVFAVQLGWLPSDGRQDNIDATHITGFYVLDGLMTGELDAAWNAILHLILPAMALSTIPLAIIVRITRASVLEVMNADYVRTGRAKGLPPQQIRDRFVLRNAMLPVVTTIGLQAGLLIAGAVLTETVFAFHGIGEFLATAIFQRDFPVLQGFVLFIAIAYAAINLLVDISYSLIDPRVRVQ</sequence>
<dbReference type="InterPro" id="IPR035906">
    <property type="entry name" value="MetI-like_sf"/>
</dbReference>
<keyword evidence="5 7" id="KW-1133">Transmembrane helix</keyword>
<dbReference type="STRING" id="300019.BO218_12965"/>
<dbReference type="OrthoDB" id="9778910at2"/>
<dbReference type="RefSeq" id="WP_135112264.1">
    <property type="nucleotide sequence ID" value="NZ_BAAANG010000019.1"/>
</dbReference>
<dbReference type="PANTHER" id="PTHR43163">
    <property type="entry name" value="DIPEPTIDE TRANSPORT SYSTEM PERMEASE PROTEIN DPPB-RELATED"/>
    <property type="match status" value="1"/>
</dbReference>
<feature type="transmembrane region" description="Helical" evidence="7">
    <location>
        <begin position="254"/>
        <end position="275"/>
    </location>
</feature>
<evidence type="ECO:0000256" key="6">
    <source>
        <dbReference type="ARBA" id="ARBA00023136"/>
    </source>
</evidence>
<evidence type="ECO:0000256" key="7">
    <source>
        <dbReference type="RuleBase" id="RU363032"/>
    </source>
</evidence>
<comment type="subcellular location">
    <subcellularLocation>
        <location evidence="1 7">Cell membrane</location>
        <topology evidence="1 7">Multi-pass membrane protein</topology>
    </subcellularLocation>
</comment>
<evidence type="ECO:0000256" key="5">
    <source>
        <dbReference type="ARBA" id="ARBA00022989"/>
    </source>
</evidence>
<dbReference type="Gene3D" id="1.10.3720.10">
    <property type="entry name" value="MetI-like"/>
    <property type="match status" value="1"/>
</dbReference>
<keyword evidence="2 7" id="KW-0813">Transport</keyword>
<feature type="transmembrane region" description="Helical" evidence="7">
    <location>
        <begin position="101"/>
        <end position="121"/>
    </location>
</feature>
<gene>
    <name evidence="9" type="ORF">E4U02_01055</name>
</gene>
<dbReference type="PANTHER" id="PTHR43163:SF6">
    <property type="entry name" value="DIPEPTIDE TRANSPORT SYSTEM PERMEASE PROTEIN DPPB-RELATED"/>
    <property type="match status" value="1"/>
</dbReference>
<dbReference type="Pfam" id="PF19300">
    <property type="entry name" value="BPD_transp_1_N"/>
    <property type="match status" value="1"/>
</dbReference>
<dbReference type="GO" id="GO:0071916">
    <property type="term" value="F:dipeptide transmembrane transporter activity"/>
    <property type="evidence" value="ECO:0007669"/>
    <property type="project" value="TreeGrafter"/>
</dbReference>
<proteinExistence type="inferred from homology"/>
<reference evidence="9 10" key="1">
    <citation type="submission" date="2019-03" db="EMBL/GenBank/DDBJ databases">
        <title>Diversity of the mouse oral microbiome.</title>
        <authorList>
            <person name="Joseph S."/>
            <person name="Aduse-Opoku J."/>
            <person name="Curtis M."/>
            <person name="Wade W."/>
            <person name="Hashim A."/>
        </authorList>
    </citation>
    <scope>NUCLEOTIDE SEQUENCE [LARGE SCALE GENOMIC DNA]</scope>
    <source>
        <strain evidence="9 10">P1012</strain>
    </source>
</reference>
<comment type="similarity">
    <text evidence="7">Belongs to the binding-protein-dependent transport system permease family.</text>
</comment>
<organism evidence="9 10">
    <name type="scientific">Microbacterium paludicola</name>
    <dbReference type="NCBI Taxonomy" id="300019"/>
    <lineage>
        <taxon>Bacteria</taxon>
        <taxon>Bacillati</taxon>
        <taxon>Actinomycetota</taxon>
        <taxon>Actinomycetes</taxon>
        <taxon>Micrococcales</taxon>
        <taxon>Microbacteriaceae</taxon>
        <taxon>Microbacterium</taxon>
    </lineage>
</organism>
<dbReference type="EMBL" id="SPQB01000001">
    <property type="protein sequence ID" value="TFU34718.1"/>
    <property type="molecule type" value="Genomic_DNA"/>
</dbReference>
<feature type="transmembrane region" description="Helical" evidence="7">
    <location>
        <begin position="196"/>
        <end position="218"/>
    </location>
</feature>
<evidence type="ECO:0000256" key="4">
    <source>
        <dbReference type="ARBA" id="ARBA00022692"/>
    </source>
</evidence>
<dbReference type="Proteomes" id="UP000298358">
    <property type="component" value="Unassembled WGS sequence"/>
</dbReference>
<dbReference type="InterPro" id="IPR000515">
    <property type="entry name" value="MetI-like"/>
</dbReference>
<dbReference type="InterPro" id="IPR045621">
    <property type="entry name" value="BPD_transp_1_N"/>
</dbReference>
<dbReference type="CDD" id="cd06261">
    <property type="entry name" value="TM_PBP2"/>
    <property type="match status" value="1"/>
</dbReference>
<accession>A0A4Y9FZQ1</accession>
<keyword evidence="3" id="KW-1003">Cell membrane</keyword>
<name>A0A4Y9FZQ1_9MICO</name>
<feature type="transmembrane region" description="Helical" evidence="7">
    <location>
        <begin position="304"/>
        <end position="326"/>
    </location>
</feature>
<keyword evidence="10" id="KW-1185">Reference proteome</keyword>
<evidence type="ECO:0000256" key="1">
    <source>
        <dbReference type="ARBA" id="ARBA00004651"/>
    </source>
</evidence>
<evidence type="ECO:0000313" key="10">
    <source>
        <dbReference type="Proteomes" id="UP000298358"/>
    </source>
</evidence>
<evidence type="ECO:0000256" key="3">
    <source>
        <dbReference type="ARBA" id="ARBA00022475"/>
    </source>
</evidence>
<keyword evidence="6 7" id="KW-0472">Membrane</keyword>
<dbReference type="PROSITE" id="PS50928">
    <property type="entry name" value="ABC_TM1"/>
    <property type="match status" value="1"/>
</dbReference>
<dbReference type="AlphaFoldDB" id="A0A4Y9FZQ1"/>
<dbReference type="Pfam" id="PF00528">
    <property type="entry name" value="BPD_transp_1"/>
    <property type="match status" value="1"/>
</dbReference>
<keyword evidence="4 7" id="KW-0812">Transmembrane</keyword>
<feature type="domain" description="ABC transmembrane type-1" evidence="8">
    <location>
        <begin position="95"/>
        <end position="319"/>
    </location>
</feature>
<evidence type="ECO:0000313" key="9">
    <source>
        <dbReference type="EMBL" id="TFU34718.1"/>
    </source>
</evidence>
<evidence type="ECO:0000256" key="2">
    <source>
        <dbReference type="ARBA" id="ARBA00022448"/>
    </source>
</evidence>
<dbReference type="SUPFAM" id="SSF161098">
    <property type="entry name" value="MetI-like"/>
    <property type="match status" value="1"/>
</dbReference>
<comment type="caution">
    <text evidence="9">The sequence shown here is derived from an EMBL/GenBank/DDBJ whole genome shotgun (WGS) entry which is preliminary data.</text>
</comment>
<evidence type="ECO:0000259" key="8">
    <source>
        <dbReference type="PROSITE" id="PS50928"/>
    </source>
</evidence>
<dbReference type="GO" id="GO:0005886">
    <property type="term" value="C:plasma membrane"/>
    <property type="evidence" value="ECO:0007669"/>
    <property type="project" value="UniProtKB-SubCell"/>
</dbReference>